<keyword evidence="3" id="KW-1185">Reference proteome</keyword>
<feature type="compositionally biased region" description="Polar residues" evidence="1">
    <location>
        <begin position="23"/>
        <end position="35"/>
    </location>
</feature>
<dbReference type="InParanoid" id="A0A251VN99"/>
<accession>A0A251VN99</accession>
<dbReference type="EMBL" id="CM007890">
    <property type="protein sequence ID" value="OTG36171.1"/>
    <property type="molecule type" value="Genomic_DNA"/>
</dbReference>
<reference evidence="3" key="1">
    <citation type="journal article" date="2017" name="Nature">
        <title>The sunflower genome provides insights into oil metabolism, flowering and Asterid evolution.</title>
        <authorList>
            <person name="Badouin H."/>
            <person name="Gouzy J."/>
            <person name="Grassa C.J."/>
            <person name="Murat F."/>
            <person name="Staton S.E."/>
            <person name="Cottret L."/>
            <person name="Lelandais-Briere C."/>
            <person name="Owens G.L."/>
            <person name="Carrere S."/>
            <person name="Mayjonade B."/>
            <person name="Legrand L."/>
            <person name="Gill N."/>
            <person name="Kane N.C."/>
            <person name="Bowers J.E."/>
            <person name="Hubner S."/>
            <person name="Bellec A."/>
            <person name="Berard A."/>
            <person name="Berges H."/>
            <person name="Blanchet N."/>
            <person name="Boniface M.C."/>
            <person name="Brunel D."/>
            <person name="Catrice O."/>
            <person name="Chaidir N."/>
            <person name="Claudel C."/>
            <person name="Donnadieu C."/>
            <person name="Faraut T."/>
            <person name="Fievet G."/>
            <person name="Helmstetter N."/>
            <person name="King M."/>
            <person name="Knapp S.J."/>
            <person name="Lai Z."/>
            <person name="Le Paslier M.C."/>
            <person name="Lippi Y."/>
            <person name="Lorenzon L."/>
            <person name="Mandel J.R."/>
            <person name="Marage G."/>
            <person name="Marchand G."/>
            <person name="Marquand E."/>
            <person name="Bret-Mestries E."/>
            <person name="Morien E."/>
            <person name="Nambeesan S."/>
            <person name="Nguyen T."/>
            <person name="Pegot-Espagnet P."/>
            <person name="Pouilly N."/>
            <person name="Raftis F."/>
            <person name="Sallet E."/>
            <person name="Schiex T."/>
            <person name="Thomas J."/>
            <person name="Vandecasteele C."/>
            <person name="Vares D."/>
            <person name="Vear F."/>
            <person name="Vautrin S."/>
            <person name="Crespi M."/>
            <person name="Mangin B."/>
            <person name="Burke J.M."/>
            <person name="Salse J."/>
            <person name="Munos S."/>
            <person name="Vincourt P."/>
            <person name="Rieseberg L.H."/>
            <person name="Langlade N.B."/>
        </authorList>
    </citation>
    <scope>NUCLEOTIDE SEQUENCE [LARGE SCALE GENOMIC DNA]</scope>
    <source>
        <strain evidence="3">cv. SF193</strain>
    </source>
</reference>
<sequence length="66" mass="7416">MKKANRGCEREGIRGVKIGESSALRSTPTEISESPSLLEDCLDNSEEEKQRHQEIDPLSENLDDPF</sequence>
<evidence type="ECO:0000256" key="1">
    <source>
        <dbReference type="SAM" id="MobiDB-lite"/>
    </source>
</evidence>
<name>A0A251VN99_HELAN</name>
<protein>
    <submittedName>
        <fullName evidence="2">Uncharacterized protein</fullName>
    </submittedName>
</protein>
<feature type="region of interest" description="Disordered" evidence="1">
    <location>
        <begin position="1"/>
        <end position="66"/>
    </location>
</feature>
<organism evidence="2 3">
    <name type="scientific">Helianthus annuus</name>
    <name type="common">Common sunflower</name>
    <dbReference type="NCBI Taxonomy" id="4232"/>
    <lineage>
        <taxon>Eukaryota</taxon>
        <taxon>Viridiplantae</taxon>
        <taxon>Streptophyta</taxon>
        <taxon>Embryophyta</taxon>
        <taxon>Tracheophyta</taxon>
        <taxon>Spermatophyta</taxon>
        <taxon>Magnoliopsida</taxon>
        <taxon>eudicotyledons</taxon>
        <taxon>Gunneridae</taxon>
        <taxon>Pentapetalae</taxon>
        <taxon>asterids</taxon>
        <taxon>campanulids</taxon>
        <taxon>Asterales</taxon>
        <taxon>Asteraceae</taxon>
        <taxon>Asteroideae</taxon>
        <taxon>Heliantheae alliance</taxon>
        <taxon>Heliantheae</taxon>
        <taxon>Helianthus</taxon>
    </lineage>
</organism>
<dbReference type="Proteomes" id="UP000215914">
    <property type="component" value="Chromosome 1"/>
</dbReference>
<proteinExistence type="predicted"/>
<feature type="compositionally biased region" description="Basic and acidic residues" evidence="1">
    <location>
        <begin position="1"/>
        <end position="14"/>
    </location>
</feature>
<gene>
    <name evidence="2" type="ORF">HannXRQ_Chr01g0004681</name>
</gene>
<evidence type="ECO:0000313" key="2">
    <source>
        <dbReference type="EMBL" id="OTG36171.1"/>
    </source>
</evidence>
<dbReference type="AlphaFoldDB" id="A0A251VN99"/>
<evidence type="ECO:0000313" key="3">
    <source>
        <dbReference type="Proteomes" id="UP000215914"/>
    </source>
</evidence>